<feature type="region of interest" description="Disordered" evidence="1">
    <location>
        <begin position="1"/>
        <end position="29"/>
    </location>
</feature>
<accession>A0AAV4JCR5</accession>
<dbReference type="AlphaFoldDB" id="A0AAV4JCR5"/>
<comment type="caution">
    <text evidence="2">The sequence shown here is derived from an EMBL/GenBank/DDBJ whole genome shotgun (WGS) entry which is preliminary data.</text>
</comment>
<evidence type="ECO:0000256" key="1">
    <source>
        <dbReference type="SAM" id="MobiDB-lite"/>
    </source>
</evidence>
<reference evidence="2 3" key="1">
    <citation type="journal article" date="2021" name="Elife">
        <title>Chloroplast acquisition without the gene transfer in kleptoplastic sea slugs, Plakobranchus ocellatus.</title>
        <authorList>
            <person name="Maeda T."/>
            <person name="Takahashi S."/>
            <person name="Yoshida T."/>
            <person name="Shimamura S."/>
            <person name="Takaki Y."/>
            <person name="Nagai Y."/>
            <person name="Toyoda A."/>
            <person name="Suzuki Y."/>
            <person name="Arimoto A."/>
            <person name="Ishii H."/>
            <person name="Satoh N."/>
            <person name="Nishiyama T."/>
            <person name="Hasebe M."/>
            <person name="Maruyama T."/>
            <person name="Minagawa J."/>
            <person name="Obokata J."/>
            <person name="Shigenobu S."/>
        </authorList>
    </citation>
    <scope>NUCLEOTIDE SEQUENCE [LARGE SCALE GENOMIC DNA]</scope>
</reference>
<dbReference type="EMBL" id="BMAT01003090">
    <property type="protein sequence ID" value="GFS19824.1"/>
    <property type="molecule type" value="Genomic_DNA"/>
</dbReference>
<gene>
    <name evidence="2" type="ORF">ElyMa_001554200</name>
</gene>
<evidence type="ECO:0000313" key="3">
    <source>
        <dbReference type="Proteomes" id="UP000762676"/>
    </source>
</evidence>
<keyword evidence="3" id="KW-1185">Reference proteome</keyword>
<protein>
    <submittedName>
        <fullName evidence="2">Uncharacterized protein</fullName>
    </submittedName>
</protein>
<evidence type="ECO:0000313" key="2">
    <source>
        <dbReference type="EMBL" id="GFS19824.1"/>
    </source>
</evidence>
<sequence length="82" mass="9118">MVVPFTNAYHHHHHHHSDKTLQRGKGLTGEGAKGMVWRDEVGRQFIHVRSGLAEEISQGGLLIDFCVRARPRPGNVIPASSE</sequence>
<proteinExistence type="predicted"/>
<organism evidence="2 3">
    <name type="scientific">Elysia marginata</name>
    <dbReference type="NCBI Taxonomy" id="1093978"/>
    <lineage>
        <taxon>Eukaryota</taxon>
        <taxon>Metazoa</taxon>
        <taxon>Spiralia</taxon>
        <taxon>Lophotrochozoa</taxon>
        <taxon>Mollusca</taxon>
        <taxon>Gastropoda</taxon>
        <taxon>Heterobranchia</taxon>
        <taxon>Euthyneura</taxon>
        <taxon>Panpulmonata</taxon>
        <taxon>Sacoglossa</taxon>
        <taxon>Placobranchoidea</taxon>
        <taxon>Plakobranchidae</taxon>
        <taxon>Elysia</taxon>
    </lineage>
</organism>
<name>A0AAV4JCR5_9GAST</name>
<dbReference type="Proteomes" id="UP000762676">
    <property type="component" value="Unassembled WGS sequence"/>
</dbReference>